<keyword evidence="9" id="KW-1185">Reference proteome</keyword>
<dbReference type="Gene3D" id="1.10.274.30">
    <property type="entry name" value="MRG domain"/>
    <property type="match status" value="1"/>
</dbReference>
<dbReference type="OrthoDB" id="124855at2759"/>
<dbReference type="STRING" id="90262.A0A1X2IN94"/>
<evidence type="ECO:0000256" key="1">
    <source>
        <dbReference type="ARBA" id="ARBA00004123"/>
    </source>
</evidence>
<dbReference type="Pfam" id="PF05712">
    <property type="entry name" value="MRG"/>
    <property type="match status" value="1"/>
</dbReference>
<evidence type="ECO:0000256" key="6">
    <source>
        <dbReference type="SAM" id="MobiDB-lite"/>
    </source>
</evidence>
<name>A0A1X2IN94_9FUNG</name>
<feature type="compositionally biased region" description="Basic and acidic residues" evidence="6">
    <location>
        <begin position="24"/>
        <end position="34"/>
    </location>
</feature>
<dbReference type="PROSITE" id="PS51640">
    <property type="entry name" value="MRG"/>
    <property type="match status" value="1"/>
</dbReference>
<evidence type="ECO:0000256" key="5">
    <source>
        <dbReference type="ARBA" id="ARBA00023242"/>
    </source>
</evidence>
<keyword evidence="3" id="KW-0805">Transcription regulation</keyword>
<evidence type="ECO:0000256" key="3">
    <source>
        <dbReference type="ARBA" id="ARBA00023015"/>
    </source>
</evidence>
<reference evidence="8 9" key="1">
    <citation type="submission" date="2016-07" db="EMBL/GenBank/DDBJ databases">
        <title>Pervasive Adenine N6-methylation of Active Genes in Fungi.</title>
        <authorList>
            <consortium name="DOE Joint Genome Institute"/>
            <person name="Mondo S.J."/>
            <person name="Dannebaum R.O."/>
            <person name="Kuo R.C."/>
            <person name="Labutti K."/>
            <person name="Haridas S."/>
            <person name="Kuo A."/>
            <person name="Salamov A."/>
            <person name="Ahrendt S.R."/>
            <person name="Lipzen A."/>
            <person name="Sullivan W."/>
            <person name="Andreopoulos W.B."/>
            <person name="Clum A."/>
            <person name="Lindquist E."/>
            <person name="Daum C."/>
            <person name="Ramamoorthy G.K."/>
            <person name="Gryganskyi A."/>
            <person name="Culley D."/>
            <person name="Magnuson J.K."/>
            <person name="James T.Y."/>
            <person name="O'Malley M.A."/>
            <person name="Stajich J.E."/>
            <person name="Spatafora J.W."/>
            <person name="Visel A."/>
            <person name="Grigoriev I.V."/>
        </authorList>
    </citation>
    <scope>NUCLEOTIDE SEQUENCE [LARGE SCALE GENOMIC DNA]</scope>
    <source>
        <strain evidence="8 9">NRRL 1336</strain>
    </source>
</reference>
<dbReference type="PANTHER" id="PTHR10880:SF15">
    <property type="entry name" value="MSL COMPLEX SUBUNIT 3"/>
    <property type="match status" value="1"/>
</dbReference>
<sequence>MQHKRKSSKAQLETSDTRGRKRQRDSSTEKEDDSAIEHDLWIDIPQPLKDILVEDSEKITKGNRLVHLPAKMTVATILDRYLQNNDTDGKDETLEQIIQGLKLYFYHTLGKALLYRSERRQYEDLIATGKNSIDIYGGEHLLRLFVELPMMMTQAKVDTDTLDIMKSTFMDILIFLQDNGKEFFVKDYRANRDR</sequence>
<dbReference type="GO" id="GO:0006325">
    <property type="term" value="P:chromatin organization"/>
    <property type="evidence" value="ECO:0007669"/>
    <property type="project" value="UniProtKB-KW"/>
</dbReference>
<dbReference type="InterPro" id="IPR008676">
    <property type="entry name" value="MRG"/>
</dbReference>
<dbReference type="GO" id="GO:0000123">
    <property type="term" value="C:histone acetyltransferase complex"/>
    <property type="evidence" value="ECO:0007669"/>
    <property type="project" value="TreeGrafter"/>
</dbReference>
<dbReference type="EMBL" id="MCGE01000007">
    <property type="protein sequence ID" value="ORZ19494.1"/>
    <property type="molecule type" value="Genomic_DNA"/>
</dbReference>
<feature type="region of interest" description="Disordered" evidence="6">
    <location>
        <begin position="1"/>
        <end position="34"/>
    </location>
</feature>
<proteinExistence type="predicted"/>
<evidence type="ECO:0000259" key="7">
    <source>
        <dbReference type="Pfam" id="PF05712"/>
    </source>
</evidence>
<keyword evidence="5" id="KW-0539">Nucleus</keyword>
<organism evidence="8 9">
    <name type="scientific">Absidia repens</name>
    <dbReference type="NCBI Taxonomy" id="90262"/>
    <lineage>
        <taxon>Eukaryota</taxon>
        <taxon>Fungi</taxon>
        <taxon>Fungi incertae sedis</taxon>
        <taxon>Mucoromycota</taxon>
        <taxon>Mucoromycotina</taxon>
        <taxon>Mucoromycetes</taxon>
        <taxon>Mucorales</taxon>
        <taxon>Cunninghamellaceae</taxon>
        <taxon>Absidia</taxon>
    </lineage>
</organism>
<gene>
    <name evidence="8" type="ORF">BCR42DRAFT_449232</name>
</gene>
<keyword evidence="2" id="KW-0156">Chromatin regulator</keyword>
<keyword evidence="4" id="KW-0804">Transcription</keyword>
<dbReference type="AlphaFoldDB" id="A0A1X2IN94"/>
<evidence type="ECO:0000256" key="2">
    <source>
        <dbReference type="ARBA" id="ARBA00022853"/>
    </source>
</evidence>
<evidence type="ECO:0000256" key="4">
    <source>
        <dbReference type="ARBA" id="ARBA00023163"/>
    </source>
</evidence>
<evidence type="ECO:0000313" key="8">
    <source>
        <dbReference type="EMBL" id="ORZ19494.1"/>
    </source>
</evidence>
<evidence type="ECO:0000313" key="9">
    <source>
        <dbReference type="Proteomes" id="UP000193560"/>
    </source>
</evidence>
<dbReference type="Proteomes" id="UP000193560">
    <property type="component" value="Unassembled WGS sequence"/>
</dbReference>
<dbReference type="InterPro" id="IPR026541">
    <property type="entry name" value="MRG_dom"/>
</dbReference>
<comment type="subcellular location">
    <subcellularLocation>
        <location evidence="1">Nucleus</location>
    </subcellularLocation>
</comment>
<feature type="domain" description="MRG" evidence="7">
    <location>
        <begin position="21"/>
        <end position="189"/>
    </location>
</feature>
<protein>
    <submittedName>
        <fullName evidence="8">MRG domain-containing protein</fullName>
    </submittedName>
</protein>
<dbReference type="PANTHER" id="PTHR10880">
    <property type="entry name" value="MORTALITY FACTOR 4-LIKE PROTEIN"/>
    <property type="match status" value="1"/>
</dbReference>
<dbReference type="GO" id="GO:0006355">
    <property type="term" value="P:regulation of DNA-templated transcription"/>
    <property type="evidence" value="ECO:0007669"/>
    <property type="project" value="InterPro"/>
</dbReference>
<dbReference type="GO" id="GO:0005634">
    <property type="term" value="C:nucleus"/>
    <property type="evidence" value="ECO:0007669"/>
    <property type="project" value="UniProtKB-SubCell"/>
</dbReference>
<comment type="caution">
    <text evidence="8">The sequence shown here is derived from an EMBL/GenBank/DDBJ whole genome shotgun (WGS) entry which is preliminary data.</text>
</comment>
<dbReference type="InterPro" id="IPR038217">
    <property type="entry name" value="MRG_C_sf"/>
</dbReference>
<accession>A0A1X2IN94</accession>